<organism evidence="1 2">
    <name type="scientific">Phialemonium thermophilum</name>
    <dbReference type="NCBI Taxonomy" id="223376"/>
    <lineage>
        <taxon>Eukaryota</taxon>
        <taxon>Fungi</taxon>
        <taxon>Dikarya</taxon>
        <taxon>Ascomycota</taxon>
        <taxon>Pezizomycotina</taxon>
        <taxon>Sordariomycetes</taxon>
        <taxon>Sordariomycetidae</taxon>
        <taxon>Cephalothecales</taxon>
        <taxon>Cephalothecaceae</taxon>
        <taxon>Phialemonium</taxon>
    </lineage>
</organism>
<dbReference type="EMBL" id="JAZHXJ010001304">
    <property type="protein sequence ID" value="KAL1845041.1"/>
    <property type="molecule type" value="Genomic_DNA"/>
</dbReference>
<comment type="caution">
    <text evidence="1">The sequence shown here is derived from an EMBL/GenBank/DDBJ whole genome shotgun (WGS) entry which is preliminary data.</text>
</comment>
<proteinExistence type="predicted"/>
<dbReference type="Proteomes" id="UP001586593">
    <property type="component" value="Unassembled WGS sequence"/>
</dbReference>
<keyword evidence="2" id="KW-1185">Reference proteome</keyword>
<name>A0ABR3VTR0_9PEZI</name>
<evidence type="ECO:0000313" key="2">
    <source>
        <dbReference type="Proteomes" id="UP001586593"/>
    </source>
</evidence>
<evidence type="ECO:0000313" key="1">
    <source>
        <dbReference type="EMBL" id="KAL1845041.1"/>
    </source>
</evidence>
<sequence>MPLFAQWFPPTLPSPLTDGNAIQPQVPGRSTHHGNKLGFFLASGLWRSWLYVWMYIRMYFLIDVLIYQAWQAWASNLGISAVFYRVHLGGQITAGKPGTERGETEKAMGFLADVLPLKTKGKTDVIAPHQTHMPTGHLSPSFCRTSQPLAS</sequence>
<gene>
    <name evidence="1" type="ORF">VTK73DRAFT_1293</name>
</gene>
<reference evidence="1 2" key="1">
    <citation type="journal article" date="2024" name="Commun. Biol.">
        <title>Comparative genomic analysis of thermophilic fungi reveals convergent evolutionary adaptations and gene losses.</title>
        <authorList>
            <person name="Steindorff A.S."/>
            <person name="Aguilar-Pontes M.V."/>
            <person name="Robinson A.J."/>
            <person name="Andreopoulos B."/>
            <person name="LaButti K."/>
            <person name="Kuo A."/>
            <person name="Mondo S."/>
            <person name="Riley R."/>
            <person name="Otillar R."/>
            <person name="Haridas S."/>
            <person name="Lipzen A."/>
            <person name="Grimwood J."/>
            <person name="Schmutz J."/>
            <person name="Clum A."/>
            <person name="Reid I.D."/>
            <person name="Moisan M.C."/>
            <person name="Butler G."/>
            <person name="Nguyen T.T.M."/>
            <person name="Dewar K."/>
            <person name="Conant G."/>
            <person name="Drula E."/>
            <person name="Henrissat B."/>
            <person name="Hansel C."/>
            <person name="Singer S."/>
            <person name="Hutchinson M.I."/>
            <person name="de Vries R.P."/>
            <person name="Natvig D.O."/>
            <person name="Powell A.J."/>
            <person name="Tsang A."/>
            <person name="Grigoriev I.V."/>
        </authorList>
    </citation>
    <scope>NUCLEOTIDE SEQUENCE [LARGE SCALE GENOMIC DNA]</scope>
    <source>
        <strain evidence="1 2">ATCC 24622</strain>
    </source>
</reference>
<protein>
    <submittedName>
        <fullName evidence="1">Uncharacterized protein</fullName>
    </submittedName>
</protein>
<accession>A0ABR3VTR0</accession>